<protein>
    <submittedName>
        <fullName evidence="2">Uncharacterized protein</fullName>
    </submittedName>
</protein>
<name>A0A4C1USG4_EUMVA</name>
<keyword evidence="3" id="KW-1185">Reference proteome</keyword>
<evidence type="ECO:0000313" key="2">
    <source>
        <dbReference type="EMBL" id="GBP29413.1"/>
    </source>
</evidence>
<evidence type="ECO:0000313" key="3">
    <source>
        <dbReference type="Proteomes" id="UP000299102"/>
    </source>
</evidence>
<feature type="region of interest" description="Disordered" evidence="1">
    <location>
        <begin position="1"/>
        <end position="23"/>
    </location>
</feature>
<gene>
    <name evidence="2" type="ORF">EVAR_22025_1</name>
</gene>
<feature type="compositionally biased region" description="Basic residues" evidence="1">
    <location>
        <begin position="56"/>
        <end position="70"/>
    </location>
</feature>
<proteinExistence type="predicted"/>
<evidence type="ECO:0000256" key="1">
    <source>
        <dbReference type="SAM" id="MobiDB-lite"/>
    </source>
</evidence>
<organism evidence="2 3">
    <name type="scientific">Eumeta variegata</name>
    <name type="common">Bagworm moth</name>
    <name type="synonym">Eumeta japonica</name>
    <dbReference type="NCBI Taxonomy" id="151549"/>
    <lineage>
        <taxon>Eukaryota</taxon>
        <taxon>Metazoa</taxon>
        <taxon>Ecdysozoa</taxon>
        <taxon>Arthropoda</taxon>
        <taxon>Hexapoda</taxon>
        <taxon>Insecta</taxon>
        <taxon>Pterygota</taxon>
        <taxon>Neoptera</taxon>
        <taxon>Endopterygota</taxon>
        <taxon>Lepidoptera</taxon>
        <taxon>Glossata</taxon>
        <taxon>Ditrysia</taxon>
        <taxon>Tineoidea</taxon>
        <taxon>Psychidae</taxon>
        <taxon>Oiketicinae</taxon>
        <taxon>Eumeta</taxon>
    </lineage>
</organism>
<dbReference type="EMBL" id="BGZK01000220">
    <property type="protein sequence ID" value="GBP29413.1"/>
    <property type="molecule type" value="Genomic_DNA"/>
</dbReference>
<sequence>MALESHARLGGKAVGVTSSCTGSAGAAKRKTSLIPFMRGNARMNLGRRYSDEPRGRRAFPKKTKPNRSHKYYSRTIPRASHQYFASKYRRVGTVISYSSRPAARAGAALWAARGADGARRDTFGDRISAAHTFTRDTVFTPLFSFRKRSAHYRGLGKRALCLHNIITNKRREDSVRLKLGPVGVAYRDGRPRRRASGGACAAREQEFQYDAIFS</sequence>
<reference evidence="2 3" key="1">
    <citation type="journal article" date="2019" name="Commun. Biol.">
        <title>The bagworm genome reveals a unique fibroin gene that provides high tensile strength.</title>
        <authorList>
            <person name="Kono N."/>
            <person name="Nakamura H."/>
            <person name="Ohtoshi R."/>
            <person name="Tomita M."/>
            <person name="Numata K."/>
            <person name="Arakawa K."/>
        </authorList>
    </citation>
    <scope>NUCLEOTIDE SEQUENCE [LARGE SCALE GENOMIC DNA]</scope>
</reference>
<comment type="caution">
    <text evidence="2">The sequence shown here is derived from an EMBL/GenBank/DDBJ whole genome shotgun (WGS) entry which is preliminary data.</text>
</comment>
<dbReference type="Proteomes" id="UP000299102">
    <property type="component" value="Unassembled WGS sequence"/>
</dbReference>
<dbReference type="AlphaFoldDB" id="A0A4C1USG4"/>
<accession>A0A4C1USG4</accession>
<feature type="region of interest" description="Disordered" evidence="1">
    <location>
        <begin position="48"/>
        <end position="70"/>
    </location>
</feature>